<comment type="caution">
    <text evidence="3">The sequence shown here is derived from an EMBL/GenBank/DDBJ whole genome shotgun (WGS) entry which is preliminary data.</text>
</comment>
<feature type="transmembrane region" description="Helical" evidence="2">
    <location>
        <begin position="170"/>
        <end position="189"/>
    </location>
</feature>
<keyword evidence="2" id="KW-0812">Transmembrane</keyword>
<keyword evidence="4" id="KW-1185">Reference proteome</keyword>
<keyword evidence="2" id="KW-0472">Membrane</keyword>
<evidence type="ECO:0000313" key="3">
    <source>
        <dbReference type="EMBL" id="GKV50692.1"/>
    </source>
</evidence>
<protein>
    <submittedName>
        <fullName evidence="3">Uncharacterized protein</fullName>
    </submittedName>
</protein>
<feature type="compositionally biased region" description="Basic and acidic residues" evidence="1">
    <location>
        <begin position="22"/>
        <end position="41"/>
    </location>
</feature>
<dbReference type="Proteomes" id="UP001054252">
    <property type="component" value="Unassembled WGS sequence"/>
</dbReference>
<accession>A0AAV5MQ47</accession>
<keyword evidence="2" id="KW-1133">Transmembrane helix</keyword>
<dbReference type="EMBL" id="BPVZ01000388">
    <property type="protein sequence ID" value="GKV50692.1"/>
    <property type="molecule type" value="Genomic_DNA"/>
</dbReference>
<feature type="region of interest" description="Disordered" evidence="1">
    <location>
        <begin position="1"/>
        <end position="47"/>
    </location>
</feature>
<organism evidence="3 4">
    <name type="scientific">Rubroshorea leprosula</name>
    <dbReference type="NCBI Taxonomy" id="152421"/>
    <lineage>
        <taxon>Eukaryota</taxon>
        <taxon>Viridiplantae</taxon>
        <taxon>Streptophyta</taxon>
        <taxon>Embryophyta</taxon>
        <taxon>Tracheophyta</taxon>
        <taxon>Spermatophyta</taxon>
        <taxon>Magnoliopsida</taxon>
        <taxon>eudicotyledons</taxon>
        <taxon>Gunneridae</taxon>
        <taxon>Pentapetalae</taxon>
        <taxon>rosids</taxon>
        <taxon>malvids</taxon>
        <taxon>Malvales</taxon>
        <taxon>Dipterocarpaceae</taxon>
        <taxon>Rubroshorea</taxon>
    </lineage>
</organism>
<gene>
    <name evidence="3" type="ORF">SLEP1_g57390</name>
</gene>
<name>A0AAV5MQ47_9ROSI</name>
<dbReference type="AlphaFoldDB" id="A0AAV5MQ47"/>
<proteinExistence type="predicted"/>
<evidence type="ECO:0000256" key="2">
    <source>
        <dbReference type="SAM" id="Phobius"/>
    </source>
</evidence>
<sequence length="207" mass="23517">MSGWKNASRGKGRQWRLSNHGSEFRSDMGLKGRGSEKKKPIEAAGEWQTRSRYPMERGAEEGNLAAILDRMFGAPNAMQDRTKFLSCLVLLFPMFGGRKRWDTQHPTFYPILTSLDKMYPTSPMGLGGRRLNFHILPLLFPALIFSSHIQDACTSAPIPALVYFINSENAFFILLISSVLLSFGIYFIFQHGSLCKSPVFPFFFFHH</sequence>
<reference evidence="3 4" key="1">
    <citation type="journal article" date="2021" name="Commun. Biol.">
        <title>The genome of Shorea leprosula (Dipterocarpaceae) highlights the ecological relevance of drought in aseasonal tropical rainforests.</title>
        <authorList>
            <person name="Ng K.K.S."/>
            <person name="Kobayashi M.J."/>
            <person name="Fawcett J.A."/>
            <person name="Hatakeyama M."/>
            <person name="Paape T."/>
            <person name="Ng C.H."/>
            <person name="Ang C.C."/>
            <person name="Tnah L.H."/>
            <person name="Lee C.T."/>
            <person name="Nishiyama T."/>
            <person name="Sese J."/>
            <person name="O'Brien M.J."/>
            <person name="Copetti D."/>
            <person name="Mohd Noor M.I."/>
            <person name="Ong R.C."/>
            <person name="Putra M."/>
            <person name="Sireger I.Z."/>
            <person name="Indrioko S."/>
            <person name="Kosugi Y."/>
            <person name="Izuno A."/>
            <person name="Isagi Y."/>
            <person name="Lee S.L."/>
            <person name="Shimizu K.K."/>
        </authorList>
    </citation>
    <scope>NUCLEOTIDE SEQUENCE [LARGE SCALE GENOMIC DNA]</scope>
    <source>
        <strain evidence="3">214</strain>
    </source>
</reference>
<evidence type="ECO:0000256" key="1">
    <source>
        <dbReference type="SAM" id="MobiDB-lite"/>
    </source>
</evidence>
<evidence type="ECO:0000313" key="4">
    <source>
        <dbReference type="Proteomes" id="UP001054252"/>
    </source>
</evidence>